<keyword evidence="4" id="KW-1185">Reference proteome</keyword>
<protein>
    <submittedName>
        <fullName evidence="3">Barstar family protein</fullName>
    </submittedName>
</protein>
<dbReference type="InterPro" id="IPR000468">
    <property type="entry name" value="Barstar"/>
</dbReference>
<gene>
    <name evidence="3" type="ORF">VVD49_15790</name>
</gene>
<dbReference type="SUPFAM" id="SSF52038">
    <property type="entry name" value="Barstar-related"/>
    <property type="match status" value="1"/>
</dbReference>
<evidence type="ECO:0000313" key="4">
    <source>
        <dbReference type="Proteomes" id="UP001331561"/>
    </source>
</evidence>
<comment type="similarity">
    <text evidence="1">Belongs to the barstar family.</text>
</comment>
<dbReference type="Gene3D" id="3.30.370.10">
    <property type="entry name" value="Barstar-like"/>
    <property type="match status" value="1"/>
</dbReference>
<dbReference type="CDD" id="cd05141">
    <property type="entry name" value="Barstar_evA4336-like"/>
    <property type="match status" value="1"/>
</dbReference>
<dbReference type="InterPro" id="IPR035905">
    <property type="entry name" value="Barstar-like_sf"/>
</dbReference>
<comment type="caution">
    <text evidence="3">The sequence shown here is derived from an EMBL/GenBank/DDBJ whole genome shotgun (WGS) entry which is preliminary data.</text>
</comment>
<evidence type="ECO:0000313" key="3">
    <source>
        <dbReference type="EMBL" id="MEC5387191.1"/>
    </source>
</evidence>
<dbReference type="RefSeq" id="WP_327600168.1">
    <property type="nucleotide sequence ID" value="NZ_JAYXHS010000003.1"/>
</dbReference>
<feature type="domain" description="Barstar (barnase inhibitor)" evidence="2">
    <location>
        <begin position="40"/>
        <end position="131"/>
    </location>
</feature>
<organism evidence="3 4">
    <name type="scientific">Uliginosibacterium silvisoli</name>
    <dbReference type="NCBI Taxonomy" id="3114758"/>
    <lineage>
        <taxon>Bacteria</taxon>
        <taxon>Pseudomonadati</taxon>
        <taxon>Pseudomonadota</taxon>
        <taxon>Betaproteobacteria</taxon>
        <taxon>Rhodocyclales</taxon>
        <taxon>Zoogloeaceae</taxon>
        <taxon>Uliginosibacterium</taxon>
    </lineage>
</organism>
<sequence length="145" mass="15880">MSPATDMLARPARAGVYLASAAQLQAAEHAAMAIGFDSWSLDVSNVQTAPSLLRHIGQALRFPAWYGENWDALADCLTDLSWSEAEGFVLAVRGSDALRTAQPELWQTLVDLLNEVSDFWRDNQIAFWVLVEGNTDTLPAFPQSA</sequence>
<reference evidence="3 4" key="1">
    <citation type="submission" date="2024-01" db="EMBL/GenBank/DDBJ databases">
        <title>Uliginosibacterium soil sp. nov.</title>
        <authorList>
            <person name="Lv Y."/>
        </authorList>
    </citation>
    <scope>NUCLEOTIDE SEQUENCE [LARGE SCALE GENOMIC DNA]</scope>
    <source>
        <strain evidence="3 4">H3</strain>
    </source>
</reference>
<dbReference type="EMBL" id="JAYXHS010000003">
    <property type="protein sequence ID" value="MEC5387191.1"/>
    <property type="molecule type" value="Genomic_DNA"/>
</dbReference>
<dbReference type="Pfam" id="PF01337">
    <property type="entry name" value="Barstar"/>
    <property type="match status" value="1"/>
</dbReference>
<accession>A0ABU6K6Y3</accession>
<name>A0ABU6K6Y3_9RHOO</name>
<evidence type="ECO:0000256" key="1">
    <source>
        <dbReference type="ARBA" id="ARBA00006845"/>
    </source>
</evidence>
<proteinExistence type="inferred from homology"/>
<evidence type="ECO:0000259" key="2">
    <source>
        <dbReference type="Pfam" id="PF01337"/>
    </source>
</evidence>
<dbReference type="Proteomes" id="UP001331561">
    <property type="component" value="Unassembled WGS sequence"/>
</dbReference>